<evidence type="ECO:0000256" key="2">
    <source>
        <dbReference type="ARBA" id="ARBA00022448"/>
    </source>
</evidence>
<dbReference type="PROSITE" id="PS52016">
    <property type="entry name" value="TONB_DEPENDENT_REC_3"/>
    <property type="match status" value="1"/>
</dbReference>
<evidence type="ECO:0000256" key="3">
    <source>
        <dbReference type="ARBA" id="ARBA00022452"/>
    </source>
</evidence>
<keyword evidence="5 9" id="KW-0798">TonB box</keyword>
<evidence type="ECO:0000256" key="1">
    <source>
        <dbReference type="ARBA" id="ARBA00004571"/>
    </source>
</evidence>
<dbReference type="Pfam" id="PF07715">
    <property type="entry name" value="Plug"/>
    <property type="match status" value="1"/>
</dbReference>
<name>A0A0A0EZ74_9GAMM</name>
<keyword evidence="4 8" id="KW-0812">Transmembrane</keyword>
<evidence type="ECO:0000256" key="10">
    <source>
        <dbReference type="SAM" id="SignalP"/>
    </source>
</evidence>
<evidence type="ECO:0000256" key="9">
    <source>
        <dbReference type="RuleBase" id="RU003357"/>
    </source>
</evidence>
<dbReference type="AlphaFoldDB" id="A0A0A0EZ74"/>
<dbReference type="InterPro" id="IPR037066">
    <property type="entry name" value="Plug_dom_sf"/>
</dbReference>
<sequence length="953" mass="105178">MVKSRSNGFQKSRLSAALFAALLMPTIGFAQDQEEGEQQATSPQATTVDKITVTGSLIPQTEIETFTPVTIISAEDIKVRGYTNISDALQQSSFATGGVQGSQSSASFTQGAETLSLFGLSVSYTKYLIDGRPMADYPALYNGSDAFNNISGIPIDLVERIEILPGGQSSLYGSDAIAGVINIILKKSLDAPVISVRGGTYTEGGGDMGRVSAARSFSLADDKLNLLLGAQYENREPIWAYDRDITKQYYQNGTSRPIASRDFLVYSPFTSYNFMDPADCANVTSGFGGTEGLQVRPGFGDGNYCGSFQTPGYRTLRNSKEAFQLYSHATYDLAGGHQLYGDVLYSDEEVGYHVGANYTWWGTGVEWGYFYDPNLDDLMNLQRAFMPEDMGPGGFENSMSFDKSESYVANLGLRGTFGDSSWDYDGSLSRTDYKLDERGFARFADPINQWFVDNVLGPQQGLDPYYGVYPVFTPDYGAFYQLISPEDFRSFTGYTSSKSKTTNTLARFQLTNASLFTLPGGDAGMALAVEGARETWDYKPDARLMNGEVWGTTSVDGGGERDRAAITGELRLPVLDPLTVSISGRYDDFRPDGAENVSKTTYSLGLEYRPIDSLLFRGKYGTAFKAPTLADQFQAMSGYYSFVTDYYQCQQRGFDPTQVENCPAAYSSRQYFGETSGSIDLDPLNADVWSYGVVWAPSANFSTSVDYHHWDIRDEVGSQNADGLALREMQCRTGVPGYDINSPVCQDALSKIVRNSQGNIVYIYTPKVNEAREVLDAISASMTYNQDLGSSGSLLFRGSYTNNIKHEYWQFEGDEVIDLLRRPGWSSDPKSKANASVTWRLNNWSTTFYANRIGHTPNYRARVRDSYDDPNGLNGVNGRVFAGKLAPFTLYNLSVNYKATDNLDLSFMVNNVFNDMPPEDRSYPGTSGAPYNSAQYSVYGRALYVEARYTFGK</sequence>
<comment type="subcellular location">
    <subcellularLocation>
        <location evidence="1 8">Cell outer membrane</location>
        <topology evidence="1 8">Multi-pass membrane protein</topology>
    </subcellularLocation>
</comment>
<dbReference type="Gene3D" id="2.170.130.10">
    <property type="entry name" value="TonB-dependent receptor, plug domain"/>
    <property type="match status" value="1"/>
</dbReference>
<dbReference type="SUPFAM" id="SSF56935">
    <property type="entry name" value="Porins"/>
    <property type="match status" value="1"/>
</dbReference>
<evidence type="ECO:0000256" key="8">
    <source>
        <dbReference type="PROSITE-ProRule" id="PRU01360"/>
    </source>
</evidence>
<dbReference type="RefSeq" id="WP_198032462.1">
    <property type="nucleotide sequence ID" value="NZ_AVPU01000004.1"/>
</dbReference>
<proteinExistence type="inferred from homology"/>
<dbReference type="Proteomes" id="UP000029998">
    <property type="component" value="Unassembled WGS sequence"/>
</dbReference>
<evidence type="ECO:0000259" key="12">
    <source>
        <dbReference type="Pfam" id="PF07715"/>
    </source>
</evidence>
<dbReference type="PANTHER" id="PTHR47234">
    <property type="match status" value="1"/>
</dbReference>
<evidence type="ECO:0000313" key="14">
    <source>
        <dbReference type="Proteomes" id="UP000029998"/>
    </source>
</evidence>
<evidence type="ECO:0000259" key="11">
    <source>
        <dbReference type="Pfam" id="PF00593"/>
    </source>
</evidence>
<dbReference type="STRING" id="1385517.N800_12905"/>
<protein>
    <submittedName>
        <fullName evidence="13">TonB-dependent receptor</fullName>
    </submittedName>
</protein>
<gene>
    <name evidence="13" type="ORF">N800_12905</name>
</gene>
<comment type="caution">
    <text evidence="13">The sequence shown here is derived from an EMBL/GenBank/DDBJ whole genome shotgun (WGS) entry which is preliminary data.</text>
</comment>
<dbReference type="GO" id="GO:0009279">
    <property type="term" value="C:cell outer membrane"/>
    <property type="evidence" value="ECO:0007669"/>
    <property type="project" value="UniProtKB-SubCell"/>
</dbReference>
<dbReference type="InterPro" id="IPR039426">
    <property type="entry name" value="TonB-dep_rcpt-like"/>
</dbReference>
<keyword evidence="14" id="KW-1185">Reference proteome</keyword>
<dbReference type="InterPro" id="IPR000531">
    <property type="entry name" value="Beta-barrel_TonB"/>
</dbReference>
<dbReference type="PANTHER" id="PTHR47234:SF1">
    <property type="entry name" value="TONB-DEPENDENT RECEPTOR"/>
    <property type="match status" value="1"/>
</dbReference>
<dbReference type="eggNOG" id="COG1629">
    <property type="taxonomic scope" value="Bacteria"/>
</dbReference>
<feature type="signal peptide" evidence="10">
    <location>
        <begin position="1"/>
        <end position="30"/>
    </location>
</feature>
<feature type="domain" description="TonB-dependent receptor-like beta-barrel" evidence="11">
    <location>
        <begin position="401"/>
        <end position="912"/>
    </location>
</feature>
<keyword evidence="3 8" id="KW-1134">Transmembrane beta strand</keyword>
<comment type="similarity">
    <text evidence="8 9">Belongs to the TonB-dependent receptor family.</text>
</comment>
<evidence type="ECO:0000256" key="5">
    <source>
        <dbReference type="ARBA" id="ARBA00023077"/>
    </source>
</evidence>
<keyword evidence="6 8" id="KW-0472">Membrane</keyword>
<keyword evidence="10" id="KW-0732">Signal</keyword>
<keyword evidence="7 8" id="KW-0998">Cell outer membrane</keyword>
<dbReference type="Gene3D" id="2.40.170.20">
    <property type="entry name" value="TonB-dependent receptor, beta-barrel domain"/>
    <property type="match status" value="1"/>
</dbReference>
<keyword evidence="2 8" id="KW-0813">Transport</keyword>
<feature type="chain" id="PRO_5001962676" evidence="10">
    <location>
        <begin position="31"/>
        <end position="953"/>
    </location>
</feature>
<dbReference type="eggNOG" id="COG4771">
    <property type="taxonomic scope" value="Bacteria"/>
</dbReference>
<dbReference type="InterPro" id="IPR036942">
    <property type="entry name" value="Beta-barrel_TonB_sf"/>
</dbReference>
<keyword evidence="13" id="KW-0675">Receptor</keyword>
<reference evidence="13 14" key="1">
    <citation type="submission" date="2013-08" db="EMBL/GenBank/DDBJ databases">
        <title>Genome sequencing of Lysobacter.</title>
        <authorList>
            <person name="Zhang S."/>
            <person name="Wang G."/>
        </authorList>
    </citation>
    <scope>NUCLEOTIDE SEQUENCE [LARGE SCALE GENOMIC DNA]</scope>
    <source>
        <strain evidence="13 14">GH1-9</strain>
    </source>
</reference>
<evidence type="ECO:0000256" key="6">
    <source>
        <dbReference type="ARBA" id="ARBA00023136"/>
    </source>
</evidence>
<dbReference type="EMBL" id="AVPU01000004">
    <property type="protein sequence ID" value="KGM55610.1"/>
    <property type="molecule type" value="Genomic_DNA"/>
</dbReference>
<evidence type="ECO:0000256" key="7">
    <source>
        <dbReference type="ARBA" id="ARBA00023237"/>
    </source>
</evidence>
<dbReference type="InterPro" id="IPR012910">
    <property type="entry name" value="Plug_dom"/>
</dbReference>
<evidence type="ECO:0000313" key="13">
    <source>
        <dbReference type="EMBL" id="KGM55610.1"/>
    </source>
</evidence>
<feature type="domain" description="TonB-dependent receptor plug" evidence="12">
    <location>
        <begin position="64"/>
        <end position="180"/>
    </location>
</feature>
<evidence type="ECO:0000256" key="4">
    <source>
        <dbReference type="ARBA" id="ARBA00022692"/>
    </source>
</evidence>
<dbReference type="Pfam" id="PF00593">
    <property type="entry name" value="TonB_dep_Rec_b-barrel"/>
    <property type="match status" value="1"/>
</dbReference>
<organism evidence="13 14">
    <name type="scientific">Lysobacter daejeonensis GH1-9</name>
    <dbReference type="NCBI Taxonomy" id="1385517"/>
    <lineage>
        <taxon>Bacteria</taxon>
        <taxon>Pseudomonadati</taxon>
        <taxon>Pseudomonadota</taxon>
        <taxon>Gammaproteobacteria</taxon>
        <taxon>Lysobacterales</taxon>
        <taxon>Lysobacteraceae</taxon>
        <taxon>Aerolutibacter</taxon>
    </lineage>
</organism>
<accession>A0A0A0EZ74</accession>